<protein>
    <submittedName>
        <fullName evidence="1">Uncharacterized protein</fullName>
    </submittedName>
</protein>
<sequence>MKIEMKEGYEITEEILQIAKGYNFYTCYIDSYTQMKAAEDKNKEIMEKLKELGVLKLKQI</sequence>
<accession>A0A6J5N8Q5</accession>
<organism evidence="1">
    <name type="scientific">uncultured Caudovirales phage</name>
    <dbReference type="NCBI Taxonomy" id="2100421"/>
    <lineage>
        <taxon>Viruses</taxon>
        <taxon>Duplodnaviria</taxon>
        <taxon>Heunggongvirae</taxon>
        <taxon>Uroviricota</taxon>
        <taxon>Caudoviricetes</taxon>
        <taxon>Peduoviridae</taxon>
        <taxon>Maltschvirus</taxon>
        <taxon>Maltschvirus maltsch</taxon>
    </lineage>
</organism>
<gene>
    <name evidence="1" type="ORF">UFOVP627_10</name>
</gene>
<proteinExistence type="predicted"/>
<name>A0A6J5N8Q5_9CAUD</name>
<dbReference type="EMBL" id="LR796606">
    <property type="protein sequence ID" value="CAB4153470.1"/>
    <property type="molecule type" value="Genomic_DNA"/>
</dbReference>
<reference evidence="1" key="1">
    <citation type="submission" date="2020-04" db="EMBL/GenBank/DDBJ databases">
        <authorList>
            <person name="Chiriac C."/>
            <person name="Salcher M."/>
            <person name="Ghai R."/>
            <person name="Kavagutti S V."/>
        </authorList>
    </citation>
    <scope>NUCLEOTIDE SEQUENCE</scope>
</reference>
<evidence type="ECO:0000313" key="1">
    <source>
        <dbReference type="EMBL" id="CAB4153470.1"/>
    </source>
</evidence>